<dbReference type="Proteomes" id="UP001434337">
    <property type="component" value="Chromosome"/>
</dbReference>
<sequence length="74" mass="7803">MIGKEAEMGYPTWMTAATGRLSPTDLALVKWSCIAFGVLLAQRFSGVRQLDERLVGAAVVALAIKPAVSALGAR</sequence>
<name>A0ABZ3C5V0_9ACTN</name>
<keyword evidence="2" id="KW-1185">Reference proteome</keyword>
<dbReference type="RefSeq" id="WP_342371975.1">
    <property type="nucleotide sequence ID" value="NZ_CP115965.1"/>
</dbReference>
<protein>
    <submittedName>
        <fullName evidence="1">Uncharacterized protein</fullName>
    </submittedName>
</protein>
<evidence type="ECO:0000313" key="1">
    <source>
        <dbReference type="EMBL" id="WZW97647.1"/>
    </source>
</evidence>
<dbReference type="EMBL" id="CP115965">
    <property type="protein sequence ID" value="WZW97647.1"/>
    <property type="molecule type" value="Genomic_DNA"/>
</dbReference>
<evidence type="ECO:0000313" key="2">
    <source>
        <dbReference type="Proteomes" id="UP001434337"/>
    </source>
</evidence>
<gene>
    <name evidence="1" type="ORF">PCC79_12145</name>
</gene>
<reference evidence="1 2" key="1">
    <citation type="journal article" date="2023" name="Environ Microbiome">
        <title>A coral-associated actinobacterium mitigates coral bleaching under heat stress.</title>
        <authorList>
            <person name="Li J."/>
            <person name="Zou Y."/>
            <person name="Li Q."/>
            <person name="Zhang J."/>
            <person name="Bourne D.G."/>
            <person name="Lyu Y."/>
            <person name="Liu C."/>
            <person name="Zhang S."/>
        </authorList>
    </citation>
    <scope>NUCLEOTIDE SEQUENCE [LARGE SCALE GENOMIC DNA]</scope>
    <source>
        <strain evidence="1 2">SCSIO 13291</strain>
    </source>
</reference>
<accession>A0ABZ3C5V0</accession>
<organism evidence="1 2">
    <name type="scientific">Propioniciclava soli</name>
    <dbReference type="NCBI Taxonomy" id="2775081"/>
    <lineage>
        <taxon>Bacteria</taxon>
        <taxon>Bacillati</taxon>
        <taxon>Actinomycetota</taxon>
        <taxon>Actinomycetes</taxon>
        <taxon>Propionibacteriales</taxon>
        <taxon>Propionibacteriaceae</taxon>
        <taxon>Propioniciclava</taxon>
    </lineage>
</organism>
<proteinExistence type="predicted"/>